<dbReference type="GO" id="GO:0008137">
    <property type="term" value="F:NADH dehydrogenase (ubiquinone) activity"/>
    <property type="evidence" value="ECO:0007669"/>
    <property type="project" value="UniProtKB-EC"/>
</dbReference>
<feature type="transmembrane region" description="Helical" evidence="18">
    <location>
        <begin position="12"/>
        <end position="38"/>
    </location>
</feature>
<feature type="transmembrane region" description="Helical" evidence="18">
    <location>
        <begin position="147"/>
        <end position="167"/>
    </location>
</feature>
<evidence type="ECO:0000256" key="7">
    <source>
        <dbReference type="ARBA" id="ARBA00022660"/>
    </source>
</evidence>
<keyword evidence="15 18" id="KW-0496">Mitochondrion</keyword>
<evidence type="ECO:0000256" key="14">
    <source>
        <dbReference type="ARBA" id="ARBA00023075"/>
    </source>
</evidence>
<keyword evidence="9 18" id="KW-0999">Mitochondrion inner membrane</keyword>
<gene>
    <name evidence="20" type="primary">nad2</name>
</gene>
<feature type="transmembrane region" description="Helical" evidence="18">
    <location>
        <begin position="89"/>
        <end position="112"/>
    </location>
</feature>
<keyword evidence="11 18" id="KW-0249">Electron transport</keyword>
<comment type="function">
    <text evidence="18">Core subunit of the mitochondrial membrane respiratory chain NADH dehydrogenase (Complex I) which catalyzes electron transfer from NADH through the respiratory chain, using ubiquinone as an electron acceptor. Essential for the catalytic activity and assembly of complex I.</text>
</comment>
<evidence type="ECO:0000256" key="10">
    <source>
        <dbReference type="ARBA" id="ARBA00022967"/>
    </source>
</evidence>
<dbReference type="PANTHER" id="PTHR46552:SF1">
    <property type="entry name" value="NADH-UBIQUINONE OXIDOREDUCTASE CHAIN 2"/>
    <property type="match status" value="1"/>
</dbReference>
<evidence type="ECO:0000256" key="6">
    <source>
        <dbReference type="ARBA" id="ARBA00022448"/>
    </source>
</evidence>
<proteinExistence type="inferred from homology"/>
<dbReference type="InterPro" id="IPR003917">
    <property type="entry name" value="NADH_UbQ_OxRdtase_chain2"/>
</dbReference>
<feature type="transmembrane region" description="Helical" evidence="18">
    <location>
        <begin position="59"/>
        <end position="83"/>
    </location>
</feature>
<evidence type="ECO:0000313" key="20">
    <source>
        <dbReference type="EMBL" id="QNT26947.1"/>
    </source>
</evidence>
<evidence type="ECO:0000256" key="17">
    <source>
        <dbReference type="ARBA" id="ARBA00049551"/>
    </source>
</evidence>
<feature type="domain" description="NADH:quinone oxidoreductase/Mrp antiporter transmembrane" evidence="19">
    <location>
        <begin position="24"/>
        <end position="285"/>
    </location>
</feature>
<keyword evidence="8 18" id="KW-0812">Transmembrane</keyword>
<evidence type="ECO:0000259" key="19">
    <source>
        <dbReference type="Pfam" id="PF00361"/>
    </source>
</evidence>
<dbReference type="EMBL" id="MT653610">
    <property type="protein sequence ID" value="QNT26947.1"/>
    <property type="molecule type" value="Genomic_DNA"/>
</dbReference>
<dbReference type="PANTHER" id="PTHR46552">
    <property type="entry name" value="NADH-UBIQUINONE OXIDOREDUCTASE CHAIN 2"/>
    <property type="match status" value="1"/>
</dbReference>
<feature type="transmembrane region" description="Helical" evidence="18">
    <location>
        <begin position="119"/>
        <end position="141"/>
    </location>
</feature>
<evidence type="ECO:0000256" key="12">
    <source>
        <dbReference type="ARBA" id="ARBA00022989"/>
    </source>
</evidence>
<sequence>MMNFYKILFMNVLIFSTMISISSLSWISAWIGLEMNLLAIIPLMKMHSNKLSAEASIKYFIIQAMASSCLLFSVILSASATFIDLESASASAILTSSALILKMGAAPLHFWLPEVVSGLSWGVTFIILTWQKIAPMVLLSYNLQSPTIFLPLIIILSSFFSGIQGMSQVCLRKIMAFSSINHMGWMLSALMSSTTLWIYYFSVYALMNMNILIMFNKFHMFYINQLNKMTTYNKGLKFFFMLNFLSLGGLPPFIGFLPKWLTINSLVSTSHLTLSIILVTLTLMTLFLYVRITFPTITLSTSESLISPKPSPLSLWQYFSSLLVLLGLPLTFLLSSNL</sequence>
<evidence type="ECO:0000256" key="9">
    <source>
        <dbReference type="ARBA" id="ARBA00022792"/>
    </source>
</evidence>
<dbReference type="AlphaFoldDB" id="A0A7H1KI31"/>
<dbReference type="GO" id="GO:0005743">
    <property type="term" value="C:mitochondrial inner membrane"/>
    <property type="evidence" value="ECO:0007669"/>
    <property type="project" value="UniProtKB-SubCell"/>
</dbReference>
<comment type="subcellular location">
    <subcellularLocation>
        <location evidence="2 18">Mitochondrion inner membrane</location>
        <topology evidence="2 18">Multi-pass membrane protein</topology>
    </subcellularLocation>
</comment>
<organism evidence="20">
    <name type="scientific">Trigonopterus daun</name>
    <dbReference type="NCBI Taxonomy" id="2896816"/>
    <lineage>
        <taxon>Eukaryota</taxon>
        <taxon>Metazoa</taxon>
        <taxon>Ecdysozoa</taxon>
        <taxon>Arthropoda</taxon>
        <taxon>Hexapoda</taxon>
        <taxon>Insecta</taxon>
        <taxon>Pterygota</taxon>
        <taxon>Neoptera</taxon>
        <taxon>Endopterygota</taxon>
        <taxon>Coleoptera</taxon>
        <taxon>Polyphaga</taxon>
        <taxon>Cucujiformia</taxon>
        <taxon>Curculionidae</taxon>
        <taxon>Cryptorhynchinae</taxon>
        <taxon>Trigonopterus</taxon>
    </lineage>
</organism>
<keyword evidence="14 18" id="KW-0830">Ubiquinone</keyword>
<dbReference type="GO" id="GO:0006120">
    <property type="term" value="P:mitochondrial electron transport, NADH to ubiquinone"/>
    <property type="evidence" value="ECO:0007669"/>
    <property type="project" value="InterPro"/>
</dbReference>
<evidence type="ECO:0000256" key="1">
    <source>
        <dbReference type="ARBA" id="ARBA00003257"/>
    </source>
</evidence>
<evidence type="ECO:0000256" key="8">
    <source>
        <dbReference type="ARBA" id="ARBA00022692"/>
    </source>
</evidence>
<geneLocation type="mitochondrion" evidence="20"/>
<keyword evidence="7 18" id="KW-0679">Respiratory chain</keyword>
<evidence type="ECO:0000256" key="13">
    <source>
        <dbReference type="ARBA" id="ARBA00023027"/>
    </source>
</evidence>
<keyword evidence="10 18" id="KW-1278">Translocase</keyword>
<evidence type="ECO:0000256" key="18">
    <source>
        <dbReference type="RuleBase" id="RU003403"/>
    </source>
</evidence>
<feature type="transmembrane region" description="Helical" evidence="18">
    <location>
        <begin position="274"/>
        <end position="294"/>
    </location>
</feature>
<evidence type="ECO:0000256" key="3">
    <source>
        <dbReference type="ARBA" id="ARBA00007012"/>
    </source>
</evidence>
<accession>A0A7H1KI31</accession>
<evidence type="ECO:0000256" key="2">
    <source>
        <dbReference type="ARBA" id="ARBA00004448"/>
    </source>
</evidence>
<evidence type="ECO:0000256" key="16">
    <source>
        <dbReference type="ARBA" id="ARBA00023136"/>
    </source>
</evidence>
<keyword evidence="16 18" id="KW-0472">Membrane</keyword>
<dbReference type="InterPro" id="IPR050175">
    <property type="entry name" value="Complex_I_Subunit_2"/>
</dbReference>
<comment type="similarity">
    <text evidence="3 18">Belongs to the complex I subunit 2 family.</text>
</comment>
<keyword evidence="6" id="KW-0813">Transport</keyword>
<feature type="transmembrane region" description="Helical" evidence="18">
    <location>
        <begin position="236"/>
        <end position="254"/>
    </location>
</feature>
<dbReference type="InterPro" id="IPR001750">
    <property type="entry name" value="ND/Mrp_TM"/>
</dbReference>
<name>A0A7H1KI31_9CUCU</name>
<evidence type="ECO:0000256" key="4">
    <source>
        <dbReference type="ARBA" id="ARBA00012944"/>
    </source>
</evidence>
<comment type="function">
    <text evidence="1">Core subunit of the mitochondrial membrane respiratory chain NADH dehydrogenase (Complex I) that is believed to belong to the minimal assembly required for catalysis. Complex I functions in the transfer of electrons from NADH to the respiratory chain. The immediate electron acceptor for the enzyme is believed to be ubiquinone.</text>
</comment>
<evidence type="ECO:0000256" key="5">
    <source>
        <dbReference type="ARBA" id="ARBA00021008"/>
    </source>
</evidence>
<keyword evidence="13 18" id="KW-0520">NAD</keyword>
<evidence type="ECO:0000256" key="11">
    <source>
        <dbReference type="ARBA" id="ARBA00022982"/>
    </source>
</evidence>
<evidence type="ECO:0000256" key="15">
    <source>
        <dbReference type="ARBA" id="ARBA00023128"/>
    </source>
</evidence>
<protein>
    <recommendedName>
        <fullName evidence="5 18">NADH-ubiquinone oxidoreductase chain 2</fullName>
        <ecNumber evidence="4 18">7.1.1.2</ecNumber>
    </recommendedName>
</protein>
<feature type="transmembrane region" description="Helical" evidence="18">
    <location>
        <begin position="315"/>
        <end position="335"/>
    </location>
</feature>
<comment type="catalytic activity">
    <reaction evidence="17 18">
        <text>a ubiquinone + NADH + 5 H(+)(in) = a ubiquinol + NAD(+) + 4 H(+)(out)</text>
        <dbReference type="Rhea" id="RHEA:29091"/>
        <dbReference type="Rhea" id="RHEA-COMP:9565"/>
        <dbReference type="Rhea" id="RHEA-COMP:9566"/>
        <dbReference type="ChEBI" id="CHEBI:15378"/>
        <dbReference type="ChEBI" id="CHEBI:16389"/>
        <dbReference type="ChEBI" id="CHEBI:17976"/>
        <dbReference type="ChEBI" id="CHEBI:57540"/>
        <dbReference type="ChEBI" id="CHEBI:57945"/>
        <dbReference type="EC" id="7.1.1.2"/>
    </reaction>
</comment>
<keyword evidence="12 18" id="KW-1133">Transmembrane helix</keyword>
<reference evidence="20" key="1">
    <citation type="submission" date="2020-06" db="EMBL/GenBank/DDBJ databases">
        <title>Mitochondrial genomes of twelve species of hyperdiverse Trigonopterus weevils.</title>
        <authorList>
            <person name="Narakusumo R.P."/>
            <person name="Pons J."/>
            <person name="Riedel A."/>
        </authorList>
    </citation>
    <scope>NUCLEOTIDE SEQUENCE</scope>
</reference>
<dbReference type="PRINTS" id="PR01436">
    <property type="entry name" value="NADHDHGNASE2"/>
</dbReference>
<dbReference type="Pfam" id="PF00361">
    <property type="entry name" value="Proton_antipo_M"/>
    <property type="match status" value="1"/>
</dbReference>
<dbReference type="EC" id="7.1.1.2" evidence="4 18"/>
<feature type="transmembrane region" description="Helical" evidence="18">
    <location>
        <begin position="197"/>
        <end position="215"/>
    </location>
</feature>